<accession>A0ABP8CZ18</accession>
<evidence type="ECO:0000313" key="4">
    <source>
        <dbReference type="EMBL" id="GAA4245148.1"/>
    </source>
</evidence>
<organism evidence="4 5">
    <name type="scientific">Dactylosporangium darangshiense</name>
    <dbReference type="NCBI Taxonomy" id="579108"/>
    <lineage>
        <taxon>Bacteria</taxon>
        <taxon>Bacillati</taxon>
        <taxon>Actinomycetota</taxon>
        <taxon>Actinomycetes</taxon>
        <taxon>Micromonosporales</taxon>
        <taxon>Micromonosporaceae</taxon>
        <taxon>Dactylosporangium</taxon>
    </lineage>
</organism>
<dbReference type="PROSITE" id="PS52050">
    <property type="entry name" value="WYL"/>
    <property type="match status" value="1"/>
</dbReference>
<keyword evidence="5" id="KW-1185">Reference proteome</keyword>
<dbReference type="PANTHER" id="PTHR34580:SF1">
    <property type="entry name" value="PROTEIN PAFC"/>
    <property type="match status" value="1"/>
</dbReference>
<gene>
    <name evidence="4" type="ORF">GCM10022255_011270</name>
</gene>
<dbReference type="InterPro" id="IPR051534">
    <property type="entry name" value="CBASS_pafABC_assoc_protein"/>
</dbReference>
<reference evidence="5" key="1">
    <citation type="journal article" date="2019" name="Int. J. Syst. Evol. Microbiol.">
        <title>The Global Catalogue of Microorganisms (GCM) 10K type strain sequencing project: providing services to taxonomists for standard genome sequencing and annotation.</title>
        <authorList>
            <consortium name="The Broad Institute Genomics Platform"/>
            <consortium name="The Broad Institute Genome Sequencing Center for Infectious Disease"/>
            <person name="Wu L."/>
            <person name="Ma J."/>
        </authorList>
    </citation>
    <scope>NUCLEOTIDE SEQUENCE [LARGE SCALE GENOMIC DNA]</scope>
    <source>
        <strain evidence="5">JCM 17441</strain>
    </source>
</reference>
<sequence length="338" mass="37357">MVCDTGRVRASRLVSLLLLLQNRGRMSAARLADELGVTPRTVYRDVEALAAAGVPIYAEPGPAGGYQLMDGYRTRLTGLTADEAESLFLTGLPQPAAELGLGAHVAAAELKLMAALPTPYRDASLRIRQRFHLDAPGWYREPDAVPHLLTVAEALWQDRWIEIRYRRWAPEPGEVTRRLRPLGLVLKAGVWYLIAARDEQPRTYRVSAIREVYPLPERFTRPDGFDLAAFWRTHVERYERAEAAAVAVVRLSPAGLSALPEVLGPRATRLARETLGPPDEEGWHRATVPLESVPHATAGLLRLGAEAQVLSPPELVDHMAATIRRMLRLYPNPAAESG</sequence>
<dbReference type="InterPro" id="IPR001034">
    <property type="entry name" value="DeoR_HTH"/>
</dbReference>
<proteinExistence type="predicted"/>
<evidence type="ECO:0000256" key="1">
    <source>
        <dbReference type="ARBA" id="ARBA00023015"/>
    </source>
</evidence>
<dbReference type="InterPro" id="IPR026881">
    <property type="entry name" value="WYL_dom"/>
</dbReference>
<dbReference type="InterPro" id="IPR013196">
    <property type="entry name" value="HTH_11"/>
</dbReference>
<evidence type="ECO:0000256" key="2">
    <source>
        <dbReference type="ARBA" id="ARBA00023163"/>
    </source>
</evidence>
<keyword evidence="1" id="KW-0805">Transcription regulation</keyword>
<dbReference type="PANTHER" id="PTHR34580">
    <property type="match status" value="1"/>
</dbReference>
<dbReference type="InterPro" id="IPR036390">
    <property type="entry name" value="WH_DNA-bd_sf"/>
</dbReference>
<dbReference type="Gene3D" id="1.10.10.10">
    <property type="entry name" value="Winged helix-like DNA-binding domain superfamily/Winged helix DNA-binding domain"/>
    <property type="match status" value="1"/>
</dbReference>
<dbReference type="SUPFAM" id="SSF46785">
    <property type="entry name" value="Winged helix' DNA-binding domain"/>
    <property type="match status" value="1"/>
</dbReference>
<dbReference type="PROSITE" id="PS51000">
    <property type="entry name" value="HTH_DEOR_2"/>
    <property type="match status" value="1"/>
</dbReference>
<protein>
    <submittedName>
        <fullName evidence="4">WYL domain-containing protein</fullName>
    </submittedName>
</protein>
<dbReference type="InterPro" id="IPR057727">
    <property type="entry name" value="WCX_dom"/>
</dbReference>
<dbReference type="Proteomes" id="UP001500620">
    <property type="component" value="Unassembled WGS sequence"/>
</dbReference>
<feature type="domain" description="HTH deoR-type" evidence="3">
    <location>
        <begin position="9"/>
        <end position="64"/>
    </location>
</feature>
<evidence type="ECO:0000313" key="5">
    <source>
        <dbReference type="Proteomes" id="UP001500620"/>
    </source>
</evidence>
<evidence type="ECO:0000259" key="3">
    <source>
        <dbReference type="PROSITE" id="PS51000"/>
    </source>
</evidence>
<keyword evidence="2" id="KW-0804">Transcription</keyword>
<dbReference type="Pfam" id="PF25583">
    <property type="entry name" value="WCX"/>
    <property type="match status" value="1"/>
</dbReference>
<dbReference type="InterPro" id="IPR036388">
    <property type="entry name" value="WH-like_DNA-bd_sf"/>
</dbReference>
<dbReference type="Pfam" id="PF08279">
    <property type="entry name" value="HTH_11"/>
    <property type="match status" value="1"/>
</dbReference>
<dbReference type="Pfam" id="PF13280">
    <property type="entry name" value="WYL"/>
    <property type="match status" value="1"/>
</dbReference>
<name>A0ABP8CZ18_9ACTN</name>
<dbReference type="EMBL" id="BAABAT010000002">
    <property type="protein sequence ID" value="GAA4245148.1"/>
    <property type="molecule type" value="Genomic_DNA"/>
</dbReference>
<comment type="caution">
    <text evidence="4">The sequence shown here is derived from an EMBL/GenBank/DDBJ whole genome shotgun (WGS) entry which is preliminary data.</text>
</comment>